<comment type="caution">
    <text evidence="1">The sequence shown here is derived from an EMBL/GenBank/DDBJ whole genome shotgun (WGS) entry which is preliminary data.</text>
</comment>
<organism evidence="1 2">
    <name type="scientific">Aliiroseovarius crassostreae</name>
    <dbReference type="NCBI Taxonomy" id="154981"/>
    <lineage>
        <taxon>Bacteria</taxon>
        <taxon>Pseudomonadati</taxon>
        <taxon>Pseudomonadota</taxon>
        <taxon>Alphaproteobacteria</taxon>
        <taxon>Rhodobacterales</taxon>
        <taxon>Paracoccaceae</taxon>
        <taxon>Aliiroseovarius</taxon>
    </lineage>
</organism>
<name>A0A0N8IC21_9RHOB</name>
<protein>
    <recommendedName>
        <fullName evidence="3">Esterase</fullName>
    </recommendedName>
</protein>
<reference evidence="1 2" key="1">
    <citation type="submission" date="2015-09" db="EMBL/GenBank/DDBJ databases">
        <title>Draft genome sequence of Aliiroseovarius crassostreae CV919-312TSm, the causative agent of Roseovarius Oyster Disease (formerly Juvenile Oyster Disease).</title>
        <authorList>
            <person name="Kessner L."/>
            <person name="Spinard E."/>
            <person name="Nelson D."/>
        </authorList>
    </citation>
    <scope>NUCLEOTIDE SEQUENCE [LARGE SCALE GENOMIC DNA]</scope>
    <source>
        <strain evidence="1 2">CV919-312</strain>
    </source>
</reference>
<dbReference type="Proteomes" id="UP000050471">
    <property type="component" value="Unassembled WGS sequence"/>
</dbReference>
<evidence type="ECO:0000313" key="1">
    <source>
        <dbReference type="EMBL" id="KPN64691.1"/>
    </source>
</evidence>
<dbReference type="Pfam" id="PF05990">
    <property type="entry name" value="DUF900"/>
    <property type="match status" value="1"/>
</dbReference>
<keyword evidence="2" id="KW-1185">Reference proteome</keyword>
<evidence type="ECO:0008006" key="3">
    <source>
        <dbReference type="Google" id="ProtNLM"/>
    </source>
</evidence>
<dbReference type="PANTHER" id="PTHR36513:SF1">
    <property type="entry name" value="TRANSMEMBRANE PROTEIN"/>
    <property type="match status" value="1"/>
</dbReference>
<proteinExistence type="predicted"/>
<dbReference type="STRING" id="154981.AKJ29_05455"/>
<dbReference type="PANTHER" id="PTHR36513">
    <property type="entry name" value="ABC TRANSMEMBRANE TYPE-1 DOMAIN-CONTAINING PROTEIN"/>
    <property type="match status" value="1"/>
</dbReference>
<dbReference type="AlphaFoldDB" id="A0A0N8IC21"/>
<accession>A0A0N8IC21</accession>
<dbReference type="Gene3D" id="3.40.50.1820">
    <property type="entry name" value="alpha/beta hydrolase"/>
    <property type="match status" value="1"/>
</dbReference>
<dbReference type="EMBL" id="LKBA01000001">
    <property type="protein sequence ID" value="KPN64691.1"/>
    <property type="molecule type" value="Genomic_DNA"/>
</dbReference>
<dbReference type="InterPro" id="IPR010297">
    <property type="entry name" value="DUF900_hydrolase"/>
</dbReference>
<dbReference type="SUPFAM" id="SSF53474">
    <property type="entry name" value="alpha/beta-Hydrolases"/>
    <property type="match status" value="1"/>
</dbReference>
<gene>
    <name evidence="1" type="ORF">AKJ29_05455</name>
</gene>
<evidence type="ECO:0000313" key="2">
    <source>
        <dbReference type="Proteomes" id="UP000050471"/>
    </source>
</evidence>
<dbReference type="InterPro" id="IPR029058">
    <property type="entry name" value="AB_hydrolase_fold"/>
</dbReference>
<sequence length="369" mass="40208">MTVRRLILVFIFFPLMACAPRGEITLYAGAGEVGNVQKIFIGTTREFDLLIGRPTGSRSEELVFGRVDVSVPPERETGSVTWPYNATPDPAKHFLVDDFASYRDSSSFTKALQKALQGRTGDERVATIFVHGFNNTFSEGLYRFAQLVEDLDLPFLPIHYSWPSAGHPLGYGYDRDSMLYARDGLEELIRATLRSGVKEVILIGHSMGALLTMESLRQLAISNETSVMRRIGGVLLLSPDIDIDLFRQQAKRIGKLPQPFYIFSSTKDKALRLSAGLTGQTARLGNAEDIGLLADLDVTLVDISAFSDGLADHNVALSSPGFLKLILSVPDLVGTIGKTRGPNLLPGTVLVVQNATKLVIGNPSQPDDG</sequence>